<dbReference type="PROSITE" id="PS50043">
    <property type="entry name" value="HTH_LUXR_2"/>
    <property type="match status" value="1"/>
</dbReference>
<dbReference type="InterPro" id="IPR001789">
    <property type="entry name" value="Sig_transdc_resp-reg_receiver"/>
</dbReference>
<dbReference type="RefSeq" id="WP_104423596.1">
    <property type="nucleotide sequence ID" value="NZ_PTIY01000006.1"/>
</dbReference>
<dbReference type="PANTHER" id="PTHR43214:SF41">
    <property type="entry name" value="NITRATE_NITRITE RESPONSE REGULATOR PROTEIN NARP"/>
    <property type="match status" value="1"/>
</dbReference>
<dbReference type="SUPFAM" id="SSF52172">
    <property type="entry name" value="CheY-like"/>
    <property type="match status" value="1"/>
</dbReference>
<evidence type="ECO:0000259" key="6">
    <source>
        <dbReference type="PROSITE" id="PS50043"/>
    </source>
</evidence>
<dbReference type="PROSITE" id="PS50110">
    <property type="entry name" value="RESPONSE_REGULATORY"/>
    <property type="match status" value="1"/>
</dbReference>
<comment type="caution">
    <text evidence="8">The sequence shown here is derived from an EMBL/GenBank/DDBJ whole genome shotgun (WGS) entry which is preliminary data.</text>
</comment>
<keyword evidence="4" id="KW-0804">Transcription</keyword>
<accession>A0A2S6H2Q8</accession>
<keyword evidence="9" id="KW-1185">Reference proteome</keyword>
<dbReference type="EMBL" id="PTIY01000006">
    <property type="protein sequence ID" value="PPK71710.1"/>
    <property type="molecule type" value="Genomic_DNA"/>
</dbReference>
<keyword evidence="2" id="KW-0805">Transcription regulation</keyword>
<reference evidence="8 9" key="1">
    <citation type="submission" date="2018-02" db="EMBL/GenBank/DDBJ databases">
        <title>Subsurface microbial communities from deep shales in Ohio and West Virginia, USA.</title>
        <authorList>
            <person name="Wrighton K."/>
        </authorList>
    </citation>
    <scope>NUCLEOTIDE SEQUENCE [LARGE SCALE GENOMIC DNA]</scope>
    <source>
        <strain evidence="8 9">OWC-G53F</strain>
    </source>
</reference>
<feature type="domain" description="HTH luxR-type" evidence="6">
    <location>
        <begin position="142"/>
        <end position="207"/>
    </location>
</feature>
<evidence type="ECO:0000256" key="5">
    <source>
        <dbReference type="PROSITE-ProRule" id="PRU00169"/>
    </source>
</evidence>
<dbReference type="SMART" id="SM00421">
    <property type="entry name" value="HTH_LUXR"/>
    <property type="match status" value="1"/>
</dbReference>
<dbReference type="SUPFAM" id="SSF46894">
    <property type="entry name" value="C-terminal effector domain of the bipartite response regulators"/>
    <property type="match status" value="1"/>
</dbReference>
<gene>
    <name evidence="8" type="ORF">B0F88_10659</name>
</gene>
<dbReference type="InterPro" id="IPR000792">
    <property type="entry name" value="Tscrpt_reg_LuxR_C"/>
</dbReference>
<dbReference type="OrthoDB" id="9796655at2"/>
<dbReference type="GO" id="GO:0000160">
    <property type="term" value="P:phosphorelay signal transduction system"/>
    <property type="evidence" value="ECO:0007669"/>
    <property type="project" value="InterPro"/>
</dbReference>
<dbReference type="Pfam" id="PF00072">
    <property type="entry name" value="Response_reg"/>
    <property type="match status" value="1"/>
</dbReference>
<dbReference type="InterPro" id="IPR016032">
    <property type="entry name" value="Sig_transdc_resp-reg_C-effctor"/>
</dbReference>
<protein>
    <submittedName>
        <fullName evidence="8">LuxR family two component transcriptional regulator</fullName>
    </submittedName>
</protein>
<name>A0A2S6H2Q8_9GAMM</name>
<dbReference type="GO" id="GO:0006355">
    <property type="term" value="P:regulation of DNA-templated transcription"/>
    <property type="evidence" value="ECO:0007669"/>
    <property type="project" value="InterPro"/>
</dbReference>
<evidence type="ECO:0000256" key="4">
    <source>
        <dbReference type="ARBA" id="ARBA00023163"/>
    </source>
</evidence>
<evidence type="ECO:0000256" key="2">
    <source>
        <dbReference type="ARBA" id="ARBA00023015"/>
    </source>
</evidence>
<dbReference type="GO" id="GO:0003677">
    <property type="term" value="F:DNA binding"/>
    <property type="evidence" value="ECO:0007669"/>
    <property type="project" value="UniProtKB-KW"/>
</dbReference>
<dbReference type="InterPro" id="IPR058245">
    <property type="entry name" value="NreC/VraR/RcsB-like_REC"/>
</dbReference>
<dbReference type="Proteomes" id="UP000238071">
    <property type="component" value="Unassembled WGS sequence"/>
</dbReference>
<evidence type="ECO:0000259" key="7">
    <source>
        <dbReference type="PROSITE" id="PS50110"/>
    </source>
</evidence>
<dbReference type="PANTHER" id="PTHR43214">
    <property type="entry name" value="TWO-COMPONENT RESPONSE REGULATOR"/>
    <property type="match status" value="1"/>
</dbReference>
<dbReference type="CDD" id="cd17535">
    <property type="entry name" value="REC_NarL-like"/>
    <property type="match status" value="1"/>
</dbReference>
<sequence length="210" mass="23414">MIKILIADDHAIVRQGLKQILADIPDMEIFGEAGSGDEALKLIRCEGWSVMLLDIAMPGKNVMELIKLAKHQSPQLPILILSMYPEDQYAIRMLRAGADGYLTKESAPEQLVAAIRKVAKGGKYISSTMTEKLIAELNTNQEIPLHATLTDREFQVFCGICAGKSITDLAQQMSLSVKTISTYRTRLMKKMNMSKNAEIIHYAFKNDLLE</sequence>
<dbReference type="Gene3D" id="3.40.50.2300">
    <property type="match status" value="1"/>
</dbReference>
<evidence type="ECO:0000313" key="8">
    <source>
        <dbReference type="EMBL" id="PPK71710.1"/>
    </source>
</evidence>
<dbReference type="InterPro" id="IPR039420">
    <property type="entry name" value="WalR-like"/>
</dbReference>
<dbReference type="InterPro" id="IPR011006">
    <property type="entry name" value="CheY-like_superfamily"/>
</dbReference>
<keyword evidence="3" id="KW-0238">DNA-binding</keyword>
<dbReference type="PRINTS" id="PR00038">
    <property type="entry name" value="HTHLUXR"/>
</dbReference>
<organism evidence="8 9">
    <name type="scientific">Methylobacter tundripaludum</name>
    <dbReference type="NCBI Taxonomy" id="173365"/>
    <lineage>
        <taxon>Bacteria</taxon>
        <taxon>Pseudomonadati</taxon>
        <taxon>Pseudomonadota</taxon>
        <taxon>Gammaproteobacteria</taxon>
        <taxon>Methylococcales</taxon>
        <taxon>Methylococcaceae</taxon>
        <taxon>Methylobacter</taxon>
    </lineage>
</organism>
<dbReference type="CDD" id="cd06170">
    <property type="entry name" value="LuxR_C_like"/>
    <property type="match status" value="1"/>
</dbReference>
<evidence type="ECO:0000313" key="9">
    <source>
        <dbReference type="Proteomes" id="UP000238071"/>
    </source>
</evidence>
<dbReference type="SMART" id="SM00448">
    <property type="entry name" value="REC"/>
    <property type="match status" value="1"/>
</dbReference>
<feature type="domain" description="Response regulatory" evidence="7">
    <location>
        <begin position="3"/>
        <end position="119"/>
    </location>
</feature>
<proteinExistence type="predicted"/>
<evidence type="ECO:0000256" key="3">
    <source>
        <dbReference type="ARBA" id="ARBA00023125"/>
    </source>
</evidence>
<dbReference type="AlphaFoldDB" id="A0A2S6H2Q8"/>
<feature type="modified residue" description="4-aspartylphosphate" evidence="5">
    <location>
        <position position="54"/>
    </location>
</feature>
<keyword evidence="1 5" id="KW-0597">Phosphoprotein</keyword>
<evidence type="ECO:0000256" key="1">
    <source>
        <dbReference type="ARBA" id="ARBA00022553"/>
    </source>
</evidence>
<dbReference type="Pfam" id="PF00196">
    <property type="entry name" value="GerE"/>
    <property type="match status" value="1"/>
</dbReference>